<sequence>MDPLSTATAFATIVGLIGNFSAERRNAASANYEEFMEWLTKNNHQELVALITQSNTTATSIKTLLNEGREELIARLQSLDASLAQLATGFNGFRDIALAVYPGAELSDQALSLIEQFVDSGASKVLTSRYIDGELVLHILEGGSGHLAYSDPRFIEDDLNTLLKFDLLRLDHNGRGDRIYIITRNAVRFVQGHRAGT</sequence>
<evidence type="ECO:0000313" key="4">
    <source>
        <dbReference type="Proteomes" id="UP000439314"/>
    </source>
</evidence>
<proteinExistence type="predicted"/>
<dbReference type="Proteomes" id="UP000437931">
    <property type="component" value="Unassembled WGS sequence"/>
</dbReference>
<reference evidence="3 4" key="1">
    <citation type="submission" date="2019-11" db="EMBL/GenBank/DDBJ databases">
        <title>First report of rice panicle blight caused by Xanthomonas sp. in Iran.</title>
        <authorList>
            <person name="Mirghasempour S.A."/>
            <person name="Huang S."/>
            <person name="Brady C.L."/>
            <person name="Studholme D.J."/>
        </authorList>
    </citation>
    <scope>NUCLEOTIDE SEQUENCE [LARGE SCALE GENOMIC DNA]</scope>
    <source>
        <strain evidence="1 4">ASD011</strain>
        <strain evidence="3">SAM114</strain>
    </source>
</reference>
<accession>A0A6N7Q6J2</accession>
<evidence type="ECO:0000313" key="1">
    <source>
        <dbReference type="EMBL" id="MRG99968.1"/>
    </source>
</evidence>
<dbReference type="RefSeq" id="WP_153751013.1">
    <property type="nucleotide sequence ID" value="NZ_WJPM01000004.1"/>
</dbReference>
<dbReference type="EMBL" id="WJPM01000004">
    <property type="protein sequence ID" value="MRH74301.1"/>
    <property type="molecule type" value="Genomic_DNA"/>
</dbReference>
<evidence type="ECO:0000313" key="2">
    <source>
        <dbReference type="EMBL" id="MRH74301.1"/>
    </source>
</evidence>
<organism evidence="1 4">
    <name type="scientific">Xanthomonas sontii</name>
    <dbReference type="NCBI Taxonomy" id="2650745"/>
    <lineage>
        <taxon>Bacteria</taxon>
        <taxon>Pseudomonadati</taxon>
        <taxon>Pseudomonadota</taxon>
        <taxon>Gammaproteobacteria</taxon>
        <taxon>Lysobacterales</taxon>
        <taxon>Lysobacteraceae</taxon>
        <taxon>Xanthomonas</taxon>
    </lineage>
</organism>
<evidence type="ECO:0000313" key="3">
    <source>
        <dbReference type="Proteomes" id="UP000437931"/>
    </source>
</evidence>
<comment type="caution">
    <text evidence="1">The sequence shown here is derived from an EMBL/GenBank/DDBJ whole genome shotgun (WGS) entry which is preliminary data.</text>
</comment>
<gene>
    <name evidence="1" type="ORF">GIY21_06640</name>
    <name evidence="2" type="ORF">GIY22_06635</name>
</gene>
<keyword evidence="3" id="KW-1185">Reference proteome</keyword>
<dbReference type="EMBL" id="WJPN01000004">
    <property type="protein sequence ID" value="MRG99968.1"/>
    <property type="molecule type" value="Genomic_DNA"/>
</dbReference>
<dbReference type="Proteomes" id="UP000439314">
    <property type="component" value="Unassembled WGS sequence"/>
</dbReference>
<name>A0A6N7Q6J2_9XANT</name>
<reference evidence="2" key="2">
    <citation type="journal article" date="2020" name="Plant Dis.">
        <title>A Grain Rot of Rice in Iran Caused by a Xanthomonas Strain Closely Related to X. sacchari.</title>
        <authorList>
            <person name="Mirghasempour S.A."/>
            <person name="Huang S."/>
            <person name="Studholme D.J."/>
            <person name="Brady C.L."/>
        </authorList>
    </citation>
    <scope>NUCLEOTIDE SEQUENCE</scope>
    <source>
        <strain evidence="2">SAM114</strain>
    </source>
</reference>
<dbReference type="AlphaFoldDB" id="A0A6N7Q6J2"/>
<protein>
    <submittedName>
        <fullName evidence="1">Uncharacterized protein</fullName>
    </submittedName>
</protein>